<evidence type="ECO:0000256" key="2">
    <source>
        <dbReference type="SAM" id="Coils"/>
    </source>
</evidence>
<proteinExistence type="inferred from homology"/>
<keyword evidence="5" id="KW-1185">Reference proteome</keyword>
<feature type="region of interest" description="Disordered" evidence="3">
    <location>
        <begin position="224"/>
        <end position="316"/>
    </location>
</feature>
<feature type="compositionally biased region" description="Low complexity" evidence="3">
    <location>
        <begin position="237"/>
        <end position="248"/>
    </location>
</feature>
<evidence type="ECO:0000256" key="1">
    <source>
        <dbReference type="ARBA" id="ARBA00043985"/>
    </source>
</evidence>
<organism evidence="4 5">
    <name type="scientific">Dietzia cinnamea</name>
    <dbReference type="NCBI Taxonomy" id="321318"/>
    <lineage>
        <taxon>Bacteria</taxon>
        <taxon>Bacillati</taxon>
        <taxon>Actinomycetota</taxon>
        <taxon>Actinomycetes</taxon>
        <taxon>Mycobacteriales</taxon>
        <taxon>Dietziaceae</taxon>
        <taxon>Dietzia</taxon>
    </lineage>
</organism>
<comment type="caution">
    <text evidence="4">The sequence shown here is derived from an EMBL/GenBank/DDBJ whole genome shotgun (WGS) entry which is preliminary data.</text>
</comment>
<reference evidence="5" key="1">
    <citation type="submission" date="2024-07" db="EMBL/GenBank/DDBJ databases">
        <title>Pseudomonas strain that inhibits Aeromonas fish pathogens.</title>
        <authorList>
            <person name="Wildschutte H."/>
        </authorList>
    </citation>
    <scope>NUCLEOTIDE SEQUENCE [LARGE SCALE GENOMIC DNA]</scope>
    <source>
        <strain evidence="5">n60</strain>
    </source>
</reference>
<accession>A0ABV3YF71</accession>
<dbReference type="InterPro" id="IPR007157">
    <property type="entry name" value="PspA_VIPP1"/>
</dbReference>
<comment type="similarity">
    <text evidence="1">Belongs to the PspA/Vipp/IM30 family.</text>
</comment>
<dbReference type="RefSeq" id="WP_061230085.1">
    <property type="nucleotide sequence ID" value="NZ_JALXLT010000010.1"/>
</dbReference>
<evidence type="ECO:0000313" key="5">
    <source>
        <dbReference type="Proteomes" id="UP001560293"/>
    </source>
</evidence>
<dbReference type="EMBL" id="JBFTEZ010000002">
    <property type="protein sequence ID" value="MEX6463528.1"/>
    <property type="molecule type" value="Genomic_DNA"/>
</dbReference>
<feature type="coiled-coil region" evidence="2">
    <location>
        <begin position="69"/>
        <end position="150"/>
    </location>
</feature>
<keyword evidence="2" id="KW-0175">Coiled coil</keyword>
<feature type="region of interest" description="Disordered" evidence="3">
    <location>
        <begin position="161"/>
        <end position="185"/>
    </location>
</feature>
<gene>
    <name evidence="4" type="ORF">AB6N35_04030</name>
</gene>
<protein>
    <submittedName>
        <fullName evidence="4">PspA/IM30 family protein</fullName>
    </submittedName>
</protein>
<evidence type="ECO:0000313" key="4">
    <source>
        <dbReference type="EMBL" id="MEX6463528.1"/>
    </source>
</evidence>
<dbReference type="Pfam" id="PF04012">
    <property type="entry name" value="PspA_IM30"/>
    <property type="match status" value="1"/>
</dbReference>
<dbReference type="Proteomes" id="UP001560293">
    <property type="component" value="Unassembled WGS sequence"/>
</dbReference>
<evidence type="ECO:0000256" key="3">
    <source>
        <dbReference type="SAM" id="MobiDB-lite"/>
    </source>
</evidence>
<feature type="compositionally biased region" description="Basic and acidic residues" evidence="3">
    <location>
        <begin position="224"/>
        <end position="234"/>
    </location>
</feature>
<name>A0ABV3YF71_9ACTN</name>
<sequence length="316" mass="33533">MPNPFSKGWNYLKASLDKSVDDNADPKVLVHQAMSNARQQHKSVADQAAAVIGNAKQLEIAMGTKARQLDEVQGQIRQTLQVAEQARAEGDTARAQQFDAQAEQLAGRLVALEQDLENTRQLHGQAVQASEQAKQAVKESEHRLRETLAQEDQLLLQATQAEMQHRSTESMASLQGAGGGNSPTFDEIRAKIEGRYTTALGKQELAEATGAPSTAQLDAAAFTRESEGKSKLEQIRASMGLSSGSDAGAGAGADRQLTDGGGHAGQTEPAGQTGQAEPARAAEQANPEAPRNPDEATDQPGPEDLSGPTLPRDTRE</sequence>